<dbReference type="InterPro" id="IPR036396">
    <property type="entry name" value="Cyt_P450_sf"/>
</dbReference>
<evidence type="ECO:0000256" key="8">
    <source>
        <dbReference type="RuleBase" id="RU000461"/>
    </source>
</evidence>
<name>A0A9X7WIH3_9MYCO</name>
<gene>
    <name evidence="10" type="ORF">K3U94_05940</name>
</gene>
<evidence type="ECO:0000313" key="11">
    <source>
        <dbReference type="Proteomes" id="UP000825008"/>
    </source>
</evidence>
<dbReference type="PANTHER" id="PTHR24291">
    <property type="entry name" value="CYTOCHROME P450 FAMILY 4"/>
    <property type="match status" value="1"/>
</dbReference>
<keyword evidence="2 7" id="KW-0349">Heme</keyword>
<dbReference type="PANTHER" id="PTHR24291:SF50">
    <property type="entry name" value="BIFUNCTIONAL ALBAFLAVENONE MONOOXYGENASE_TERPENE SYNTHASE"/>
    <property type="match status" value="1"/>
</dbReference>
<evidence type="ECO:0000256" key="2">
    <source>
        <dbReference type="ARBA" id="ARBA00022617"/>
    </source>
</evidence>
<feature type="region of interest" description="Disordered" evidence="9">
    <location>
        <begin position="1"/>
        <end position="21"/>
    </location>
</feature>
<evidence type="ECO:0000256" key="5">
    <source>
        <dbReference type="ARBA" id="ARBA00023004"/>
    </source>
</evidence>
<dbReference type="PRINTS" id="PR00385">
    <property type="entry name" value="P450"/>
</dbReference>
<dbReference type="InterPro" id="IPR001128">
    <property type="entry name" value="Cyt_P450"/>
</dbReference>
<comment type="similarity">
    <text evidence="1 8">Belongs to the cytochrome P450 family.</text>
</comment>
<dbReference type="InterPro" id="IPR017972">
    <property type="entry name" value="Cyt_P450_CS"/>
</dbReference>
<dbReference type="RefSeq" id="WP_220695890.1">
    <property type="nucleotide sequence ID" value="NZ_CP080997.1"/>
</dbReference>
<evidence type="ECO:0000256" key="7">
    <source>
        <dbReference type="PIRSR" id="PIRSR602401-1"/>
    </source>
</evidence>
<evidence type="ECO:0000256" key="4">
    <source>
        <dbReference type="ARBA" id="ARBA00023002"/>
    </source>
</evidence>
<proteinExistence type="inferred from homology"/>
<dbReference type="PRINTS" id="PR00463">
    <property type="entry name" value="EP450I"/>
</dbReference>
<organism evidence="10 11">
    <name type="scientific">Mycolicibacter heraklionensis</name>
    <dbReference type="NCBI Taxonomy" id="512402"/>
    <lineage>
        <taxon>Bacteria</taxon>
        <taxon>Bacillati</taxon>
        <taxon>Actinomycetota</taxon>
        <taxon>Actinomycetes</taxon>
        <taxon>Mycobacteriales</taxon>
        <taxon>Mycobacteriaceae</taxon>
        <taxon>Mycolicibacter</taxon>
    </lineage>
</organism>
<dbReference type="Proteomes" id="UP000825008">
    <property type="component" value="Chromosome"/>
</dbReference>
<keyword evidence="6 8" id="KW-0503">Monooxygenase</keyword>
<dbReference type="GO" id="GO:0005506">
    <property type="term" value="F:iron ion binding"/>
    <property type="evidence" value="ECO:0007669"/>
    <property type="project" value="InterPro"/>
</dbReference>
<dbReference type="Gene3D" id="1.10.630.10">
    <property type="entry name" value="Cytochrome P450"/>
    <property type="match status" value="1"/>
</dbReference>
<protein>
    <submittedName>
        <fullName evidence="10">Cytochrome P450</fullName>
    </submittedName>
</protein>
<feature type="binding site" description="axial binding residue" evidence="7">
    <location>
        <position position="393"/>
    </location>
    <ligand>
        <name>heme</name>
        <dbReference type="ChEBI" id="CHEBI:30413"/>
    </ligand>
    <ligandPart>
        <name>Fe</name>
        <dbReference type="ChEBI" id="CHEBI:18248"/>
    </ligandPart>
</feature>
<reference evidence="10" key="1">
    <citation type="submission" date="2021-08" db="EMBL/GenBank/DDBJ databases">
        <title>Whole genome sequencing of non-tuberculosis mycobacteria type-strains.</title>
        <authorList>
            <person name="Igarashi Y."/>
            <person name="Osugi A."/>
            <person name="Mitarai S."/>
        </authorList>
    </citation>
    <scope>NUCLEOTIDE SEQUENCE</scope>
    <source>
        <strain evidence="10">JCM 30995</strain>
    </source>
</reference>
<sequence>MTALAMANPGEETTASRNPPPVRLPKLVQGVGFAFFRRKAMRYWIARHGHVFEINVPFFGPSVVVSEPALVRSVCTASTDQLSNVQPNLSNWFGPGSVFGLEGAVHHARRRLLTPALHGRSLENYEKVIEEETQRECANWPEGKEFRILEPMSRITLNVILRAIFGADGAEASDLDQLREIVPPYMKLGQVMAFVPAPPFWAGRHGPWAKLDKLRKAIDRIMFTQIAQADADPDLGKRADILAMLLRSRHDDGTPIPRRDLCDELLTFIGAGHETTATALSWTFERLRRHPDLLADLVREVDEGGGELRRATILEVLRVRTVVDVIGRQVTASNFDLGQWRIPRGRTVLVRIADLHDNPEIFPHPGRFDPYRFRYTRPVSPAWLAFGGGARRCLGADFAIAEIDVVLRTVLRNFSIQSDDAAAEKSYFRGVAHTPKLGARITMHRRT</sequence>
<dbReference type="EMBL" id="CP080997">
    <property type="protein sequence ID" value="QZA08813.1"/>
    <property type="molecule type" value="Genomic_DNA"/>
</dbReference>
<dbReference type="GO" id="GO:0016705">
    <property type="term" value="F:oxidoreductase activity, acting on paired donors, with incorporation or reduction of molecular oxygen"/>
    <property type="evidence" value="ECO:0007669"/>
    <property type="project" value="InterPro"/>
</dbReference>
<dbReference type="CDD" id="cd11053">
    <property type="entry name" value="CYP110-like"/>
    <property type="match status" value="1"/>
</dbReference>
<dbReference type="Pfam" id="PF00067">
    <property type="entry name" value="p450"/>
    <property type="match status" value="1"/>
</dbReference>
<dbReference type="GO" id="GO:0004497">
    <property type="term" value="F:monooxygenase activity"/>
    <property type="evidence" value="ECO:0007669"/>
    <property type="project" value="UniProtKB-KW"/>
</dbReference>
<dbReference type="KEGG" id="mher:K3U94_05940"/>
<comment type="cofactor">
    <cofactor evidence="7">
        <name>heme</name>
        <dbReference type="ChEBI" id="CHEBI:30413"/>
    </cofactor>
</comment>
<dbReference type="PROSITE" id="PS00086">
    <property type="entry name" value="CYTOCHROME_P450"/>
    <property type="match status" value="1"/>
</dbReference>
<evidence type="ECO:0000313" key="10">
    <source>
        <dbReference type="EMBL" id="QZA08813.1"/>
    </source>
</evidence>
<evidence type="ECO:0000256" key="9">
    <source>
        <dbReference type="SAM" id="MobiDB-lite"/>
    </source>
</evidence>
<accession>A0A9X7WIH3</accession>
<keyword evidence="5 7" id="KW-0408">Iron</keyword>
<keyword evidence="4 8" id="KW-0560">Oxidoreductase</keyword>
<evidence type="ECO:0000256" key="3">
    <source>
        <dbReference type="ARBA" id="ARBA00022723"/>
    </source>
</evidence>
<dbReference type="InterPro" id="IPR002401">
    <property type="entry name" value="Cyt_P450_E_grp-I"/>
</dbReference>
<dbReference type="SUPFAM" id="SSF48264">
    <property type="entry name" value="Cytochrome P450"/>
    <property type="match status" value="1"/>
</dbReference>
<keyword evidence="3 7" id="KW-0479">Metal-binding</keyword>
<evidence type="ECO:0000256" key="1">
    <source>
        <dbReference type="ARBA" id="ARBA00010617"/>
    </source>
</evidence>
<evidence type="ECO:0000256" key="6">
    <source>
        <dbReference type="ARBA" id="ARBA00023033"/>
    </source>
</evidence>
<dbReference type="GO" id="GO:0020037">
    <property type="term" value="F:heme binding"/>
    <property type="evidence" value="ECO:0007669"/>
    <property type="project" value="InterPro"/>
</dbReference>
<dbReference type="InterPro" id="IPR050196">
    <property type="entry name" value="Cytochrome_P450_Monoox"/>
</dbReference>
<dbReference type="AlphaFoldDB" id="A0A9X7WIH3"/>